<name>A0A0E9T0S5_ANGAN</name>
<accession>A0A0E9T0S5</accession>
<proteinExistence type="predicted"/>
<evidence type="ECO:0000313" key="1">
    <source>
        <dbReference type="EMBL" id="JAH47102.1"/>
    </source>
</evidence>
<dbReference type="EMBL" id="GBXM01061475">
    <property type="protein sequence ID" value="JAH47102.1"/>
    <property type="molecule type" value="Transcribed_RNA"/>
</dbReference>
<reference evidence="1" key="2">
    <citation type="journal article" date="2015" name="Fish Shellfish Immunol.">
        <title>Early steps in the European eel (Anguilla anguilla)-Vibrio vulnificus interaction in the gills: Role of the RtxA13 toxin.</title>
        <authorList>
            <person name="Callol A."/>
            <person name="Pajuelo D."/>
            <person name="Ebbesson L."/>
            <person name="Teles M."/>
            <person name="MacKenzie S."/>
            <person name="Amaro C."/>
        </authorList>
    </citation>
    <scope>NUCLEOTIDE SEQUENCE</scope>
</reference>
<reference evidence="1" key="1">
    <citation type="submission" date="2014-11" db="EMBL/GenBank/DDBJ databases">
        <authorList>
            <person name="Amaro Gonzalez C."/>
        </authorList>
    </citation>
    <scope>NUCLEOTIDE SEQUENCE</scope>
</reference>
<sequence>MANGFSSSRKDSQLTTLDSFRRKCFSYTNQQVGYGPLCRIKSGETLVWT</sequence>
<organism evidence="1">
    <name type="scientific">Anguilla anguilla</name>
    <name type="common">European freshwater eel</name>
    <name type="synonym">Muraena anguilla</name>
    <dbReference type="NCBI Taxonomy" id="7936"/>
    <lineage>
        <taxon>Eukaryota</taxon>
        <taxon>Metazoa</taxon>
        <taxon>Chordata</taxon>
        <taxon>Craniata</taxon>
        <taxon>Vertebrata</taxon>
        <taxon>Euteleostomi</taxon>
        <taxon>Actinopterygii</taxon>
        <taxon>Neopterygii</taxon>
        <taxon>Teleostei</taxon>
        <taxon>Anguilliformes</taxon>
        <taxon>Anguillidae</taxon>
        <taxon>Anguilla</taxon>
    </lineage>
</organism>
<dbReference type="AlphaFoldDB" id="A0A0E9T0S5"/>
<protein>
    <submittedName>
        <fullName evidence="1">Uncharacterized protein</fullName>
    </submittedName>
</protein>